<dbReference type="Proteomes" id="UP000543030">
    <property type="component" value="Unassembled WGS sequence"/>
</dbReference>
<evidence type="ECO:0000256" key="1">
    <source>
        <dbReference type="ARBA" id="ARBA00004141"/>
    </source>
</evidence>
<dbReference type="GO" id="GO:0016020">
    <property type="term" value="C:membrane"/>
    <property type="evidence" value="ECO:0007669"/>
    <property type="project" value="UniProtKB-SubCell"/>
</dbReference>
<protein>
    <submittedName>
        <fullName evidence="6">Putative murein hydrolase (TIGR00659 family)</fullName>
    </submittedName>
</protein>
<feature type="transmembrane region" description="Helical" evidence="5">
    <location>
        <begin position="12"/>
        <end position="30"/>
    </location>
</feature>
<evidence type="ECO:0000256" key="2">
    <source>
        <dbReference type="ARBA" id="ARBA00022692"/>
    </source>
</evidence>
<name>A0A840RM61_9NEIS</name>
<keyword evidence="6" id="KW-0378">Hydrolase</keyword>
<dbReference type="Pfam" id="PF04172">
    <property type="entry name" value="LrgB"/>
    <property type="match status" value="1"/>
</dbReference>
<evidence type="ECO:0000256" key="5">
    <source>
        <dbReference type="SAM" id="Phobius"/>
    </source>
</evidence>
<sequence length="234" mass="24450">MNPWQSLQNFPGTWLALTCAAFLLADYLYLKSGRFALLNPVLVGIVLVIVSLLVLHVPYATYFEQARLIHFLLAPATVALAIPLYINIQRMKAIAGPLLIAVTVGSVTGIVSAVLLGRWLGLSMPVLLSFAPKSVTTPIAMALSARAGGLPSLTAGIVIVTGIVAAILLVPLLRWLRIDDDRVAGVAVGVAGHGIGTARAFQVSETAGAFSGLAMGLNGLLTSLLLPLLLAILL</sequence>
<evidence type="ECO:0000313" key="7">
    <source>
        <dbReference type="Proteomes" id="UP000543030"/>
    </source>
</evidence>
<feature type="transmembrane region" description="Helical" evidence="5">
    <location>
        <begin position="153"/>
        <end position="176"/>
    </location>
</feature>
<feature type="transmembrane region" description="Helical" evidence="5">
    <location>
        <begin position="37"/>
        <end position="56"/>
    </location>
</feature>
<dbReference type="GO" id="GO:0016787">
    <property type="term" value="F:hydrolase activity"/>
    <property type="evidence" value="ECO:0007669"/>
    <property type="project" value="UniProtKB-KW"/>
</dbReference>
<dbReference type="InterPro" id="IPR007300">
    <property type="entry name" value="CidB/LrgB"/>
</dbReference>
<dbReference type="PANTHER" id="PTHR30249:SF0">
    <property type="entry name" value="PLASTIDAL GLYCOLATE_GLYCERATE TRANSLOCATOR 1, CHLOROPLASTIC"/>
    <property type="match status" value="1"/>
</dbReference>
<feature type="transmembrane region" description="Helical" evidence="5">
    <location>
        <begin position="98"/>
        <end position="120"/>
    </location>
</feature>
<evidence type="ECO:0000256" key="4">
    <source>
        <dbReference type="ARBA" id="ARBA00023136"/>
    </source>
</evidence>
<proteinExistence type="predicted"/>
<organism evidence="6 7">
    <name type="scientific">Silvimonas terrae</name>
    <dbReference type="NCBI Taxonomy" id="300266"/>
    <lineage>
        <taxon>Bacteria</taxon>
        <taxon>Pseudomonadati</taxon>
        <taxon>Pseudomonadota</taxon>
        <taxon>Betaproteobacteria</taxon>
        <taxon>Neisseriales</taxon>
        <taxon>Chitinibacteraceae</taxon>
        <taxon>Silvimonas</taxon>
    </lineage>
</organism>
<reference evidence="6 7" key="1">
    <citation type="submission" date="2020-08" db="EMBL/GenBank/DDBJ databases">
        <title>Genomic Encyclopedia of Type Strains, Phase IV (KMG-IV): sequencing the most valuable type-strain genomes for metagenomic binning, comparative biology and taxonomic classification.</title>
        <authorList>
            <person name="Goeker M."/>
        </authorList>
    </citation>
    <scope>NUCLEOTIDE SEQUENCE [LARGE SCALE GENOMIC DNA]</scope>
    <source>
        <strain evidence="6 7">DSM 18233</strain>
    </source>
</reference>
<dbReference type="EMBL" id="JACHHN010000013">
    <property type="protein sequence ID" value="MBB5193704.1"/>
    <property type="molecule type" value="Genomic_DNA"/>
</dbReference>
<feature type="transmembrane region" description="Helical" evidence="5">
    <location>
        <begin position="68"/>
        <end position="86"/>
    </location>
</feature>
<dbReference type="PANTHER" id="PTHR30249">
    <property type="entry name" value="PUTATIVE SEROTONIN TRANSPORTER"/>
    <property type="match status" value="1"/>
</dbReference>
<comment type="caution">
    <text evidence="6">The sequence shown here is derived from an EMBL/GenBank/DDBJ whole genome shotgun (WGS) entry which is preliminary data.</text>
</comment>
<comment type="subcellular location">
    <subcellularLocation>
        <location evidence="1">Membrane</location>
        <topology evidence="1">Multi-pass membrane protein</topology>
    </subcellularLocation>
</comment>
<accession>A0A840RM61</accession>
<feature type="transmembrane region" description="Helical" evidence="5">
    <location>
        <begin position="213"/>
        <end position="233"/>
    </location>
</feature>
<keyword evidence="3 5" id="KW-1133">Transmembrane helix</keyword>
<dbReference type="AlphaFoldDB" id="A0A840RM61"/>
<dbReference type="RefSeq" id="WP_184103666.1">
    <property type="nucleotide sequence ID" value="NZ_JACHHN010000013.1"/>
</dbReference>
<gene>
    <name evidence="6" type="ORF">HNQ50_004464</name>
</gene>
<keyword evidence="2 5" id="KW-0812">Transmembrane</keyword>
<keyword evidence="7" id="KW-1185">Reference proteome</keyword>
<keyword evidence="4 5" id="KW-0472">Membrane</keyword>
<evidence type="ECO:0000313" key="6">
    <source>
        <dbReference type="EMBL" id="MBB5193704.1"/>
    </source>
</evidence>
<feature type="transmembrane region" description="Helical" evidence="5">
    <location>
        <begin position="183"/>
        <end position="201"/>
    </location>
</feature>
<evidence type="ECO:0000256" key="3">
    <source>
        <dbReference type="ARBA" id="ARBA00022989"/>
    </source>
</evidence>